<gene>
    <name evidence="2" type="ORF">DV515_00015509</name>
</gene>
<sequence length="323" mass="35851">MEQRLSLEQRTERLVERSQAQLRPRRPGTERAKPLLDSAPCSSTLRDPLVQWRSRRCRGEEPALDTPLAGRALLGSAAPQGSLQGVVRGRSRDPPGALQGAAPWRPRDPPEAPWPIRRHFCKYQGLPSPRAVSQEPFWQDPCWRPRDSHQALGPMRSSSLDTLREARCSQPRDSHHATGQIRSSCCAPLHQGAPPCGKGESHQPLLQEPLWGSHDCLGALWRAPHSKSRDSQDALEVLPEPLCRGGPGLRSRGPREAPPSVRSSARGAPQGAPWQQPRGPLEDPILWMLRCHRRAIRGRLRAIETLLECPPGHPQSMVGPIQQ</sequence>
<protein>
    <submittedName>
        <fullName evidence="2">Uncharacterized protein</fullName>
    </submittedName>
</protein>
<dbReference type="EMBL" id="QUSF01000188">
    <property type="protein sequence ID" value="RLV88257.1"/>
    <property type="molecule type" value="Genomic_DNA"/>
</dbReference>
<keyword evidence="3" id="KW-1185">Reference proteome</keyword>
<dbReference type="AlphaFoldDB" id="A0A3L8RWD4"/>
<organism evidence="2 3">
    <name type="scientific">Chloebia gouldiae</name>
    <name type="common">Gouldian finch</name>
    <name type="synonym">Erythrura gouldiae</name>
    <dbReference type="NCBI Taxonomy" id="44316"/>
    <lineage>
        <taxon>Eukaryota</taxon>
        <taxon>Metazoa</taxon>
        <taxon>Chordata</taxon>
        <taxon>Craniata</taxon>
        <taxon>Vertebrata</taxon>
        <taxon>Euteleostomi</taxon>
        <taxon>Archelosauria</taxon>
        <taxon>Archosauria</taxon>
        <taxon>Dinosauria</taxon>
        <taxon>Saurischia</taxon>
        <taxon>Theropoda</taxon>
        <taxon>Coelurosauria</taxon>
        <taxon>Aves</taxon>
        <taxon>Neognathae</taxon>
        <taxon>Neoaves</taxon>
        <taxon>Telluraves</taxon>
        <taxon>Australaves</taxon>
        <taxon>Passeriformes</taxon>
        <taxon>Passeroidea</taxon>
        <taxon>Passeridae</taxon>
        <taxon>Chloebia</taxon>
    </lineage>
</organism>
<name>A0A3L8RWD4_CHLGU</name>
<feature type="region of interest" description="Disordered" evidence="1">
    <location>
        <begin position="1"/>
        <end position="40"/>
    </location>
</feature>
<dbReference type="Proteomes" id="UP000276834">
    <property type="component" value="Unassembled WGS sequence"/>
</dbReference>
<dbReference type="OrthoDB" id="9199750at2759"/>
<evidence type="ECO:0000256" key="1">
    <source>
        <dbReference type="SAM" id="MobiDB-lite"/>
    </source>
</evidence>
<feature type="region of interest" description="Disordered" evidence="1">
    <location>
        <begin position="239"/>
        <end position="279"/>
    </location>
</feature>
<feature type="compositionally biased region" description="Basic and acidic residues" evidence="1">
    <location>
        <begin position="1"/>
        <end position="16"/>
    </location>
</feature>
<comment type="caution">
    <text evidence="2">The sequence shown here is derived from an EMBL/GenBank/DDBJ whole genome shotgun (WGS) entry which is preliminary data.</text>
</comment>
<reference evidence="2 3" key="1">
    <citation type="journal article" date="2018" name="Proc. R. Soc. B">
        <title>A non-coding region near Follistatin controls head colour polymorphism in the Gouldian finch.</title>
        <authorList>
            <person name="Toomey M.B."/>
            <person name="Marques C.I."/>
            <person name="Andrade P."/>
            <person name="Araujo P.M."/>
            <person name="Sabatino S."/>
            <person name="Gazda M.A."/>
            <person name="Afonso S."/>
            <person name="Lopes R.J."/>
            <person name="Corbo J.C."/>
            <person name="Carneiro M."/>
        </authorList>
    </citation>
    <scope>NUCLEOTIDE SEQUENCE [LARGE SCALE GENOMIC DNA]</scope>
    <source>
        <strain evidence="2">Red01</strain>
        <tissue evidence="2">Muscle</tissue>
    </source>
</reference>
<evidence type="ECO:0000313" key="3">
    <source>
        <dbReference type="Proteomes" id="UP000276834"/>
    </source>
</evidence>
<accession>A0A3L8RWD4</accession>
<feature type="region of interest" description="Disordered" evidence="1">
    <location>
        <begin position="75"/>
        <end position="111"/>
    </location>
</feature>
<evidence type="ECO:0000313" key="2">
    <source>
        <dbReference type="EMBL" id="RLV88257.1"/>
    </source>
</evidence>
<proteinExistence type="predicted"/>